<protein>
    <recommendedName>
        <fullName evidence="1">DUF5641 domain-containing protein</fullName>
    </recommendedName>
</protein>
<evidence type="ECO:0000313" key="3">
    <source>
        <dbReference type="Proteomes" id="UP001162164"/>
    </source>
</evidence>
<feature type="domain" description="DUF5641" evidence="1">
    <location>
        <begin position="999"/>
        <end position="1081"/>
    </location>
</feature>
<dbReference type="Proteomes" id="UP001162164">
    <property type="component" value="Unassembled WGS sequence"/>
</dbReference>
<evidence type="ECO:0000313" key="2">
    <source>
        <dbReference type="EMBL" id="KAJ8976344.1"/>
    </source>
</evidence>
<reference evidence="2" key="1">
    <citation type="journal article" date="2023" name="Insect Mol. Biol.">
        <title>Genome sequencing provides insights into the evolution of gene families encoding plant cell wall-degrading enzymes in longhorned beetles.</title>
        <authorList>
            <person name="Shin N.R."/>
            <person name="Okamura Y."/>
            <person name="Kirsch R."/>
            <person name="Pauchet Y."/>
        </authorList>
    </citation>
    <scope>NUCLEOTIDE SEQUENCE</scope>
    <source>
        <strain evidence="2">MMC_N1</strain>
    </source>
</reference>
<proteinExistence type="predicted"/>
<dbReference type="Pfam" id="PF18701">
    <property type="entry name" value="DUF5641"/>
    <property type="match status" value="1"/>
</dbReference>
<comment type="caution">
    <text evidence="2">The sequence shown here is derived from an EMBL/GenBank/DDBJ whole genome shotgun (WGS) entry which is preliminary data.</text>
</comment>
<sequence length="1087" mass="124331">MSQELKLFPEIFVGHEYLQKYPEVAKRRIIFLKYSCPKENFRDNLSSRGIRCHEQIDLLLLDQEPTAEVDPETYEQSILSQSSIEKGTFETEYYNIVSRIRTFLEASLPQDARSNVSPTQSVHSHSNDEVRLITNNHIKEILNLEKITKESSTLLRKLSDDLNKHVRCLKTLGHPIDTWDTLIIQIVVAKLDHVTLKEWEQFPIDGEYPTLAELLAFFKKRCELLEAIKNSEVWNTHATKFVKPKDISKNFISTEKTCLFCKQSHVIINCPDFLRISAQTRLAEAKKLHLCLNCLHKNHFVKDCKSVSCKKCSRRHHTLLHFGGTREDVSHDTSVPNRAPMELARTKISIFSTRNAFHEDIFCSVLQNITSKLPNFSFRPDTLEIPPNLQLADPSFCSSGNIDLLLGASVFWNSLCVGQVSLGAGKPIMHKTKFGWILSGNCTFVDTSRNLANQECSIIQSYHSVEDSLSRFWELEEVGDSNRRVRGDCFAENHYLQNTSRDENGRFVVGIPFYNNVKSLGESRSVALKRLFSIERKLSRDSYLKAQYHDFLDEYERLGHMSRIAEEDPISSDACYLPHHCVLKESSTTTKVRVVFDASAKTSSGLSLNDVQAVGPVIQRDLVWNPAHDFLAYSVGVTCLDKPVTKRGILSTAAQVFDPLGLVAPVVIIIKLLIQTLWRLKLSWDESVPQDLHLSFLRFREQLSSINLLKLPRHVLLSNAVRIELHGFADASEKAYGCCVYVRSIDSDANVAVKLFCSKSKVAPIKTTSTLPRLELCACVLLAKLIRKIISNISFKLDKVWPIDRVSLETIDLEARPQACFVNSVSYSDLFDRFSSFKTLRRHIAYWYRYLSNLKAKVSKQKSNISPLTVEELRLSARFLLKLVQKQDFDNELKLLSENKSLPRTSKLLSLNPFLDEFGLIRVGGRLCNSQFSYDKKYPILLPKHHRATKLIAHDRHIELLHCGPQQLLFSLREEYWPISGRSVVKQVVHSCVLILELIFWDRWRRDYINHLQVRSKWKNKLSSVKLGDMVIVKEDNISPCHWKLGRIVQVHQGPDGHIRVVTLKCASGEIKRPITKICLLPISDNS</sequence>
<dbReference type="Pfam" id="PF05380">
    <property type="entry name" value="Peptidase_A17"/>
    <property type="match status" value="1"/>
</dbReference>
<keyword evidence="3" id="KW-1185">Reference proteome</keyword>
<accession>A0ABQ9JFJ4</accession>
<dbReference type="PANTHER" id="PTHR47331">
    <property type="entry name" value="PHD-TYPE DOMAIN-CONTAINING PROTEIN"/>
    <property type="match status" value="1"/>
</dbReference>
<dbReference type="InterPro" id="IPR008042">
    <property type="entry name" value="Retrotrans_Pao"/>
</dbReference>
<dbReference type="InterPro" id="IPR040676">
    <property type="entry name" value="DUF5641"/>
</dbReference>
<organism evidence="2 3">
    <name type="scientific">Molorchus minor</name>
    <dbReference type="NCBI Taxonomy" id="1323400"/>
    <lineage>
        <taxon>Eukaryota</taxon>
        <taxon>Metazoa</taxon>
        <taxon>Ecdysozoa</taxon>
        <taxon>Arthropoda</taxon>
        <taxon>Hexapoda</taxon>
        <taxon>Insecta</taxon>
        <taxon>Pterygota</taxon>
        <taxon>Neoptera</taxon>
        <taxon>Endopterygota</taxon>
        <taxon>Coleoptera</taxon>
        <taxon>Polyphaga</taxon>
        <taxon>Cucujiformia</taxon>
        <taxon>Chrysomeloidea</taxon>
        <taxon>Cerambycidae</taxon>
        <taxon>Lamiinae</taxon>
        <taxon>Monochamini</taxon>
        <taxon>Molorchus</taxon>
    </lineage>
</organism>
<name>A0ABQ9JFJ4_9CUCU</name>
<dbReference type="EMBL" id="JAPWTJ010000691">
    <property type="protein sequence ID" value="KAJ8976344.1"/>
    <property type="molecule type" value="Genomic_DNA"/>
</dbReference>
<evidence type="ECO:0000259" key="1">
    <source>
        <dbReference type="Pfam" id="PF18701"/>
    </source>
</evidence>
<dbReference type="Pfam" id="PF03564">
    <property type="entry name" value="DUF1759"/>
    <property type="match status" value="1"/>
</dbReference>
<dbReference type="PANTHER" id="PTHR47331:SF6">
    <property type="entry name" value="DOUBLECORTIN DOMAIN-CONTAINING PROTEIN"/>
    <property type="match status" value="1"/>
</dbReference>
<dbReference type="InterPro" id="IPR005312">
    <property type="entry name" value="DUF1759"/>
</dbReference>
<gene>
    <name evidence="2" type="ORF">NQ317_015215</name>
</gene>